<dbReference type="PANTHER" id="PTHR36565:SF1">
    <property type="entry name" value="UPF0332 PROTEIN TM_1000"/>
    <property type="match status" value="1"/>
</dbReference>
<dbReference type="RefSeq" id="WP_256438704.1">
    <property type="nucleotide sequence ID" value="NZ_CP058560.1"/>
</dbReference>
<name>A0A8T8KGE7_9EURY</name>
<dbReference type="Proteomes" id="UP000681041">
    <property type="component" value="Chromosome"/>
</dbReference>
<dbReference type="InterPro" id="IPR007842">
    <property type="entry name" value="HEPN_dom"/>
</dbReference>
<dbReference type="KEGG" id="meme:HYG87_09545"/>
<evidence type="ECO:0000256" key="1">
    <source>
        <dbReference type="ARBA" id="ARBA00038248"/>
    </source>
</evidence>
<dbReference type="AlphaFoldDB" id="A0A8T8KGE7"/>
<evidence type="ECO:0000313" key="4">
    <source>
        <dbReference type="Proteomes" id="UP000681041"/>
    </source>
</evidence>
<feature type="domain" description="HEPN" evidence="2">
    <location>
        <begin position="2"/>
        <end position="98"/>
    </location>
</feature>
<organism evidence="3 4">
    <name type="scientific">Methanobacterium alkalithermotolerans</name>
    <dbReference type="NCBI Taxonomy" id="2731220"/>
    <lineage>
        <taxon>Archaea</taxon>
        <taxon>Methanobacteriati</taxon>
        <taxon>Methanobacteriota</taxon>
        <taxon>Methanomada group</taxon>
        <taxon>Methanobacteria</taxon>
        <taxon>Methanobacteriales</taxon>
        <taxon>Methanobacteriaceae</taxon>
        <taxon>Methanobacterium</taxon>
    </lineage>
</organism>
<gene>
    <name evidence="3" type="ORF">HYG87_09545</name>
</gene>
<dbReference type="GeneID" id="64821008"/>
<sequence length="104" mass="11833">MFENDFKGDTVSRAYYEMFFAAKALLSQKGIYPRTHRGLISQFGLEFVKNGEFKNDLFDLLTRAQEDLEEADYGLFIEMDKNEAGSIIGGAEISLDDVKHNIIN</sequence>
<keyword evidence="4" id="KW-1185">Reference proteome</keyword>
<evidence type="ECO:0000313" key="3">
    <source>
        <dbReference type="EMBL" id="QUH24361.1"/>
    </source>
</evidence>
<reference evidence="3" key="1">
    <citation type="submission" date="2020-07" db="EMBL/GenBank/DDBJ databases">
        <title>Methanobacterium. sp. MethCan genome.</title>
        <authorList>
            <person name="Postec A."/>
            <person name="Quemeneur M."/>
        </authorList>
    </citation>
    <scope>NUCLEOTIDE SEQUENCE</scope>
    <source>
        <strain evidence="3">MethCAN</strain>
    </source>
</reference>
<evidence type="ECO:0000259" key="2">
    <source>
        <dbReference type="Pfam" id="PF05168"/>
    </source>
</evidence>
<dbReference type="InterPro" id="IPR052226">
    <property type="entry name" value="UPF0332_toxin"/>
</dbReference>
<comment type="similarity">
    <text evidence="1">Belongs to the UPF0332 family.</text>
</comment>
<accession>A0A8T8KGE7</accession>
<dbReference type="PANTHER" id="PTHR36565">
    <property type="entry name" value="UPF0332 PROTEIN TM_1000"/>
    <property type="match status" value="1"/>
</dbReference>
<dbReference type="Pfam" id="PF05168">
    <property type="entry name" value="HEPN"/>
    <property type="match status" value="1"/>
</dbReference>
<proteinExistence type="inferred from homology"/>
<protein>
    <submittedName>
        <fullName evidence="3">HEPN domain-containing protein</fullName>
    </submittedName>
</protein>
<dbReference type="Gene3D" id="1.20.120.330">
    <property type="entry name" value="Nucleotidyltransferases domain 2"/>
    <property type="match status" value="1"/>
</dbReference>
<dbReference type="EMBL" id="CP058560">
    <property type="protein sequence ID" value="QUH24361.1"/>
    <property type="molecule type" value="Genomic_DNA"/>
</dbReference>